<dbReference type="GO" id="GO:0012505">
    <property type="term" value="C:endomembrane system"/>
    <property type="evidence" value="ECO:0007669"/>
    <property type="project" value="UniProtKB-SubCell"/>
</dbReference>
<dbReference type="OrthoDB" id="941586at2"/>
<evidence type="ECO:0000313" key="7">
    <source>
        <dbReference type="Proteomes" id="UP000451860"/>
    </source>
</evidence>
<keyword evidence="6" id="KW-0489">Methyltransferase</keyword>
<dbReference type="Pfam" id="PF04191">
    <property type="entry name" value="PEMT"/>
    <property type="match status" value="1"/>
</dbReference>
<comment type="subcellular location">
    <subcellularLocation>
        <location evidence="1">Endomembrane system</location>
        <topology evidence="1">Multi-pass membrane protein</topology>
    </subcellularLocation>
</comment>
<organism evidence="6 7">
    <name type="scientific">Georgenia thermotolerans</name>
    <dbReference type="NCBI Taxonomy" id="527326"/>
    <lineage>
        <taxon>Bacteria</taxon>
        <taxon>Bacillati</taxon>
        <taxon>Actinomycetota</taxon>
        <taxon>Actinomycetes</taxon>
        <taxon>Micrococcales</taxon>
        <taxon>Bogoriellaceae</taxon>
        <taxon>Georgenia</taxon>
    </lineage>
</organism>
<comment type="caution">
    <text evidence="6">The sequence shown here is derived from an EMBL/GenBank/DDBJ whole genome shotgun (WGS) entry which is preliminary data.</text>
</comment>
<evidence type="ECO:0000256" key="4">
    <source>
        <dbReference type="ARBA" id="ARBA00023136"/>
    </source>
</evidence>
<dbReference type="RefSeq" id="WP_152200536.1">
    <property type="nucleotide sequence ID" value="NZ_VUKF01000004.1"/>
</dbReference>
<evidence type="ECO:0000256" key="1">
    <source>
        <dbReference type="ARBA" id="ARBA00004127"/>
    </source>
</evidence>
<keyword evidence="2 5" id="KW-0812">Transmembrane</keyword>
<gene>
    <name evidence="6" type="ORF">GB883_08950</name>
</gene>
<keyword evidence="3 5" id="KW-1133">Transmembrane helix</keyword>
<dbReference type="Gene3D" id="1.20.120.1630">
    <property type="match status" value="1"/>
</dbReference>
<feature type="transmembrane region" description="Helical" evidence="5">
    <location>
        <begin position="31"/>
        <end position="52"/>
    </location>
</feature>
<proteinExistence type="predicted"/>
<reference evidence="6 7" key="1">
    <citation type="submission" date="2019-10" db="EMBL/GenBank/DDBJ databases">
        <title>Georgenia wutianyii sp. nov. and Georgenia yuyongxinii sp. nov. isolated from plateau pika (Ochotona curzoniae) in the Qinghai-Tibet plateau of China.</title>
        <authorList>
            <person name="Tian Z."/>
        </authorList>
    </citation>
    <scope>NUCLEOTIDE SEQUENCE [LARGE SCALE GENOMIC DNA]</scope>
    <source>
        <strain evidence="6 7">DSM 21501</strain>
    </source>
</reference>
<dbReference type="InterPro" id="IPR007318">
    <property type="entry name" value="Phopholipid_MeTrfase"/>
</dbReference>
<keyword evidence="4 5" id="KW-0472">Membrane</keyword>
<dbReference type="EMBL" id="WHJE01000032">
    <property type="protein sequence ID" value="KAE8764458.1"/>
    <property type="molecule type" value="Genomic_DNA"/>
</dbReference>
<dbReference type="PANTHER" id="PTHR12714:SF24">
    <property type="entry name" value="SLR1182 PROTEIN"/>
    <property type="match status" value="1"/>
</dbReference>
<evidence type="ECO:0000256" key="3">
    <source>
        <dbReference type="ARBA" id="ARBA00022989"/>
    </source>
</evidence>
<dbReference type="Proteomes" id="UP000451860">
    <property type="component" value="Unassembled WGS sequence"/>
</dbReference>
<accession>A0A7J5UPW0</accession>
<keyword evidence="7" id="KW-1185">Reference proteome</keyword>
<keyword evidence="6" id="KW-0808">Transferase</keyword>
<protein>
    <submittedName>
        <fullName evidence="6">Isoprenylcysteine carboxylmethyltransferase family protein</fullName>
    </submittedName>
</protein>
<dbReference type="GO" id="GO:0032259">
    <property type="term" value="P:methylation"/>
    <property type="evidence" value="ECO:0007669"/>
    <property type="project" value="UniProtKB-KW"/>
</dbReference>
<sequence>MDRSDALVAAQVVALGGAAWPGRPRWSLPPALTATAGLLVLGGGGLAVAGALPHGRHLSPRVAPPPTAELVTTGAYALTRNPIYTGLTAATLGFAVLRRRAAPLLWAAILAGVLTRKARLEEAALEQRFGARYRAYAAGTPRLLPRLRRRTWTEPV</sequence>
<name>A0A7J5UPW0_9MICO</name>
<evidence type="ECO:0000256" key="2">
    <source>
        <dbReference type="ARBA" id="ARBA00022692"/>
    </source>
</evidence>
<dbReference type="PANTHER" id="PTHR12714">
    <property type="entry name" value="PROTEIN-S ISOPRENYLCYSTEINE O-METHYLTRANSFERASE"/>
    <property type="match status" value="1"/>
</dbReference>
<dbReference type="AlphaFoldDB" id="A0A7J5UPW0"/>
<evidence type="ECO:0000256" key="5">
    <source>
        <dbReference type="SAM" id="Phobius"/>
    </source>
</evidence>
<evidence type="ECO:0000313" key="6">
    <source>
        <dbReference type="EMBL" id="KAE8764458.1"/>
    </source>
</evidence>
<dbReference type="GO" id="GO:0008168">
    <property type="term" value="F:methyltransferase activity"/>
    <property type="evidence" value="ECO:0007669"/>
    <property type="project" value="UniProtKB-KW"/>
</dbReference>